<dbReference type="EMBL" id="BK015393">
    <property type="protein sequence ID" value="DAE04737.1"/>
    <property type="molecule type" value="Genomic_DNA"/>
</dbReference>
<reference evidence="1" key="1">
    <citation type="journal article" date="2021" name="Proc. Natl. Acad. Sci. U.S.A.">
        <title>A Catalog of Tens of Thousands of Viruses from Human Metagenomes Reveals Hidden Associations with Chronic Diseases.</title>
        <authorList>
            <person name="Tisza M.J."/>
            <person name="Buck C.B."/>
        </authorList>
    </citation>
    <scope>NUCLEOTIDE SEQUENCE</scope>
    <source>
        <strain evidence="1">CtFSL3</strain>
    </source>
</reference>
<name>A0A8S5PED5_9CAUD</name>
<proteinExistence type="predicted"/>
<organism evidence="1">
    <name type="scientific">Siphoviridae sp. ctFSL3</name>
    <dbReference type="NCBI Taxonomy" id="2825404"/>
    <lineage>
        <taxon>Viruses</taxon>
        <taxon>Duplodnaviria</taxon>
        <taxon>Heunggongvirae</taxon>
        <taxon>Uroviricota</taxon>
        <taxon>Caudoviricetes</taxon>
    </lineage>
</organism>
<evidence type="ECO:0000313" key="1">
    <source>
        <dbReference type="EMBL" id="DAE04737.1"/>
    </source>
</evidence>
<protein>
    <submittedName>
        <fullName evidence="1">Uncharacterized protein</fullName>
    </submittedName>
</protein>
<accession>A0A8S5PED5</accession>
<sequence length="30" mass="3393">MYYNMIWSCQMGGLGLNLTSGGIVYVRVCY</sequence>